<comment type="caution">
    <text evidence="1">The sequence shown here is derived from an EMBL/GenBank/DDBJ whole genome shotgun (WGS) entry which is preliminary data.</text>
</comment>
<dbReference type="GO" id="GO:0044781">
    <property type="term" value="P:bacterial-type flagellum organization"/>
    <property type="evidence" value="ECO:0007669"/>
    <property type="project" value="InterPro"/>
</dbReference>
<gene>
    <name evidence="1" type="ORF">BXY66_2772</name>
</gene>
<dbReference type="AlphaFoldDB" id="A0A4R1N3Z0"/>
<evidence type="ECO:0000313" key="1">
    <source>
        <dbReference type="EMBL" id="TCL01457.1"/>
    </source>
</evidence>
<keyword evidence="1" id="KW-0969">Cilium</keyword>
<dbReference type="Proteomes" id="UP000295673">
    <property type="component" value="Unassembled WGS sequence"/>
</dbReference>
<evidence type="ECO:0000313" key="2">
    <source>
        <dbReference type="Proteomes" id="UP000295673"/>
    </source>
</evidence>
<organism evidence="1 2">
    <name type="scientific">Shimia isoporae</name>
    <dbReference type="NCBI Taxonomy" id="647720"/>
    <lineage>
        <taxon>Bacteria</taxon>
        <taxon>Pseudomonadati</taxon>
        <taxon>Pseudomonadota</taxon>
        <taxon>Alphaproteobacteria</taxon>
        <taxon>Rhodobacterales</taxon>
        <taxon>Roseobacteraceae</taxon>
    </lineage>
</organism>
<name>A0A4R1N3Z0_9RHOB</name>
<sequence>MNAAIDAKNAYRAAQTTTRSFKETEYELLGQMTRRMIATSKLGKSAFGELANALHDNRRLWSTFNVDLANENNPMPKDLKDRLIYLSEFTRQHTSKVLSGKANVAPLVEINTAVMRGLRGGASK</sequence>
<dbReference type="Pfam" id="PF07309">
    <property type="entry name" value="FlaF"/>
    <property type="match status" value="1"/>
</dbReference>
<keyword evidence="2" id="KW-1185">Reference proteome</keyword>
<reference evidence="1 2" key="1">
    <citation type="submission" date="2019-03" db="EMBL/GenBank/DDBJ databases">
        <title>Genomic Encyclopedia of Archaeal and Bacterial Type Strains, Phase II (KMG-II): from individual species to whole genera.</title>
        <authorList>
            <person name="Goeker M."/>
        </authorList>
    </citation>
    <scope>NUCLEOTIDE SEQUENCE [LARGE SCALE GENOMIC DNA]</scope>
    <source>
        <strain evidence="1 2">DSM 26433</strain>
    </source>
</reference>
<dbReference type="EMBL" id="SMGR01000002">
    <property type="protein sequence ID" value="TCL01457.1"/>
    <property type="molecule type" value="Genomic_DNA"/>
</dbReference>
<dbReference type="InterPro" id="IPR010845">
    <property type="entry name" value="FlaF"/>
</dbReference>
<dbReference type="RefSeq" id="WP_132860823.1">
    <property type="nucleotide sequence ID" value="NZ_SMGR01000002.1"/>
</dbReference>
<dbReference type="OrthoDB" id="9808944at2"/>
<accession>A0A4R1N3Z0</accession>
<keyword evidence="1" id="KW-0282">Flagellum</keyword>
<keyword evidence="1" id="KW-0966">Cell projection</keyword>
<proteinExistence type="predicted"/>
<protein>
    <submittedName>
        <fullName evidence="1">Flagellar protein FlaF</fullName>
    </submittedName>
</protein>
<dbReference type="NCBIfam" id="NF009435">
    <property type="entry name" value="PRK12794.1"/>
    <property type="match status" value="1"/>
</dbReference>